<gene>
    <name evidence="7" type="ORF">BN2614_LOCUS1</name>
</gene>
<evidence type="ECO:0000256" key="3">
    <source>
        <dbReference type="ARBA" id="ARBA00011253"/>
    </source>
</evidence>
<dbReference type="EMBL" id="CYRY02016572">
    <property type="protein sequence ID" value="VCW90928.1"/>
    <property type="molecule type" value="Genomic_DNA"/>
</dbReference>
<evidence type="ECO:0000256" key="5">
    <source>
        <dbReference type="ARBA" id="ARBA00023306"/>
    </source>
</evidence>
<evidence type="ECO:0000313" key="8">
    <source>
        <dbReference type="Proteomes" id="UP000269945"/>
    </source>
</evidence>
<name>A0A9X9LTH0_GULGU</name>
<dbReference type="SUPFAM" id="SSF55637">
    <property type="entry name" value="Cell cycle regulatory proteins"/>
    <property type="match status" value="1"/>
</dbReference>
<keyword evidence="4 6" id="KW-0132">Cell division</keyword>
<dbReference type="PANTHER" id="PTHR23415">
    <property type="entry name" value="CYCLIN-DEPENDENT KINASES REGULATORY SUBUNIT/60S RIBOSOME SUBUNIT BIOGENESIS PROTEIN NIP7"/>
    <property type="match status" value="1"/>
</dbReference>
<dbReference type="GO" id="GO:0051301">
    <property type="term" value="P:cell division"/>
    <property type="evidence" value="ECO:0007669"/>
    <property type="project" value="UniProtKB-UniRule"/>
</dbReference>
<keyword evidence="8" id="KW-1185">Reference proteome</keyword>
<evidence type="ECO:0000256" key="1">
    <source>
        <dbReference type="ARBA" id="ARBA00002449"/>
    </source>
</evidence>
<proteinExistence type="inferred from homology"/>
<comment type="similarity">
    <text evidence="2 6">Belongs to the CKS family.</text>
</comment>
<dbReference type="Proteomes" id="UP000269945">
    <property type="component" value="Unassembled WGS sequence"/>
</dbReference>
<comment type="function">
    <text evidence="1 6">Binds to the catalytic subunit of the cyclin dependent kinases and is essential for their biological function.</text>
</comment>
<dbReference type="Pfam" id="PF01111">
    <property type="entry name" value="CKS"/>
    <property type="match status" value="1"/>
</dbReference>
<dbReference type="SMART" id="SM01084">
    <property type="entry name" value="CKS"/>
    <property type="match status" value="1"/>
</dbReference>
<dbReference type="Gene3D" id="3.30.170.10">
    <property type="entry name" value="Cyclin-dependent kinase, regulatory subunit"/>
    <property type="match status" value="1"/>
</dbReference>
<evidence type="ECO:0000256" key="6">
    <source>
        <dbReference type="RuleBase" id="RU311113"/>
    </source>
</evidence>
<dbReference type="AlphaFoldDB" id="A0A9X9LTH0"/>
<comment type="subunit">
    <text evidence="3">Forms a homohexamer that can probably bind six kinase subunits.</text>
</comment>
<protein>
    <recommendedName>
        <fullName evidence="6">Cyclin-dependent kinases regulatory subunit</fullName>
    </recommendedName>
</protein>
<sequence length="45" mass="5248">MLPKDIAKLVPKTHLMSESEWRNLGVQQSQGWVHYMIHEPGWCSV</sequence>
<dbReference type="InterPro" id="IPR000789">
    <property type="entry name" value="Cyclin-dep_kinase_reg-sub"/>
</dbReference>
<dbReference type="InterPro" id="IPR036858">
    <property type="entry name" value="Cyclin-dep_kinase_reg-sub_sf"/>
</dbReference>
<organism evidence="7 8">
    <name type="scientific">Gulo gulo</name>
    <name type="common">Wolverine</name>
    <name type="synonym">Gluton</name>
    <dbReference type="NCBI Taxonomy" id="48420"/>
    <lineage>
        <taxon>Eukaryota</taxon>
        <taxon>Metazoa</taxon>
        <taxon>Chordata</taxon>
        <taxon>Craniata</taxon>
        <taxon>Vertebrata</taxon>
        <taxon>Euteleostomi</taxon>
        <taxon>Mammalia</taxon>
        <taxon>Eutheria</taxon>
        <taxon>Laurasiatheria</taxon>
        <taxon>Carnivora</taxon>
        <taxon>Caniformia</taxon>
        <taxon>Musteloidea</taxon>
        <taxon>Mustelidae</taxon>
        <taxon>Guloninae</taxon>
        <taxon>Gulo</taxon>
    </lineage>
</organism>
<accession>A0A9X9LTH0</accession>
<dbReference type="GO" id="GO:0016538">
    <property type="term" value="F:cyclin-dependent protein serine/threonine kinase regulator activity"/>
    <property type="evidence" value="ECO:0007669"/>
    <property type="project" value="InterPro"/>
</dbReference>
<evidence type="ECO:0000256" key="4">
    <source>
        <dbReference type="ARBA" id="ARBA00022618"/>
    </source>
</evidence>
<evidence type="ECO:0000256" key="2">
    <source>
        <dbReference type="ARBA" id="ARBA00007782"/>
    </source>
</evidence>
<comment type="caution">
    <text evidence="7">The sequence shown here is derived from an EMBL/GenBank/DDBJ whole genome shotgun (WGS) entry which is preliminary data.</text>
</comment>
<evidence type="ECO:0000313" key="7">
    <source>
        <dbReference type="EMBL" id="VCW90928.1"/>
    </source>
</evidence>
<reference evidence="7 8" key="1">
    <citation type="submission" date="2018-10" db="EMBL/GenBank/DDBJ databases">
        <authorList>
            <person name="Ekblom R."/>
            <person name="Jareborg N."/>
        </authorList>
    </citation>
    <scope>NUCLEOTIDE SEQUENCE [LARGE SCALE GENOMIC DNA]</scope>
    <source>
        <tissue evidence="7">Muscle</tissue>
    </source>
</reference>
<keyword evidence="5 6" id="KW-0131">Cell cycle</keyword>